<dbReference type="EMBL" id="LN999010">
    <property type="protein sequence ID" value="CUX77127.1"/>
    <property type="molecule type" value="Genomic_DNA"/>
</dbReference>
<dbReference type="STRING" id="54262.CHITON_0348"/>
<dbReference type="InterPro" id="IPR004864">
    <property type="entry name" value="LEA_2"/>
</dbReference>
<keyword evidence="1" id="KW-0812">Transmembrane</keyword>
<dbReference type="EMBL" id="CP015193">
    <property type="protein sequence ID" value="ASJ15887.1"/>
    <property type="molecule type" value="Genomic_DNA"/>
</dbReference>
<reference evidence="4" key="1">
    <citation type="submission" date="2016-01" db="EMBL/GenBank/DDBJ databases">
        <authorList>
            <person name="Oliw E.H."/>
        </authorList>
    </citation>
    <scope>NUCLEOTIDE SEQUENCE</scope>
    <source>
        <strain evidence="4">1</strain>
    </source>
</reference>
<evidence type="ECO:0000313" key="5">
    <source>
        <dbReference type="Proteomes" id="UP000093069"/>
    </source>
</evidence>
<dbReference type="Proteomes" id="UP000093069">
    <property type="component" value="Chromosome I"/>
</dbReference>
<dbReference type="GO" id="GO:0009269">
    <property type="term" value="P:response to desiccation"/>
    <property type="evidence" value="ECO:0007669"/>
    <property type="project" value="InterPro"/>
</dbReference>
<dbReference type="Gene3D" id="2.60.40.10">
    <property type="entry name" value="Immunoglobulins"/>
    <property type="match status" value="2"/>
</dbReference>
<feature type="transmembrane region" description="Helical" evidence="1">
    <location>
        <begin position="6"/>
        <end position="24"/>
    </location>
</feature>
<keyword evidence="1" id="KW-0472">Membrane</keyword>
<dbReference type="KEGG" id="tch:CHITON_0348"/>
<keyword evidence="6" id="KW-1185">Reference proteome</keyword>
<dbReference type="Proteomes" id="UP000250189">
    <property type="component" value="Chromosome"/>
</dbReference>
<organism evidence="4 5">
    <name type="scientific">Thermococcus chitonophagus</name>
    <dbReference type="NCBI Taxonomy" id="54262"/>
    <lineage>
        <taxon>Archaea</taxon>
        <taxon>Methanobacteriati</taxon>
        <taxon>Methanobacteriota</taxon>
        <taxon>Thermococci</taxon>
        <taxon>Thermococcales</taxon>
        <taxon>Thermococcaceae</taxon>
        <taxon>Thermococcus</taxon>
    </lineage>
</organism>
<dbReference type="GeneID" id="33321256"/>
<reference evidence="3 6" key="3">
    <citation type="submission" date="2016-04" db="EMBL/GenBank/DDBJ databases">
        <title>Complete genome sequence of Thermococcus chitonophagus type strain GC74.</title>
        <authorList>
            <person name="Oger P.M."/>
        </authorList>
    </citation>
    <scope>NUCLEOTIDE SEQUENCE [LARGE SCALE GENOMIC DNA]</scope>
    <source>
        <strain evidence="3 6">GC74</strain>
    </source>
</reference>
<keyword evidence="1" id="KW-1133">Transmembrane helix</keyword>
<evidence type="ECO:0000313" key="3">
    <source>
        <dbReference type="EMBL" id="ASJ15887.1"/>
    </source>
</evidence>
<evidence type="ECO:0000256" key="1">
    <source>
        <dbReference type="SAM" id="Phobius"/>
    </source>
</evidence>
<sequence length="297" mass="32690">MGKVGTAIAVIFLVWIIYTGYFALNFHPKVSAQWGAIEGDEVEVDFKVDLGNPSPLPLTLENMTLKLANVSVARVEDVKIGFLSQRVTIRSTINLDRLIDAIIAHIKNKEVSKVEISGTAKILNVIPYNFAHSTEFRTDILSYLQNIKEEPKTYTIGGVLPIKTPGIEGIDARWGSVSEEGIEVIGKIKLYNPNNFPLPITNLRADIFMNNIRIGKGEIVEGGIIPAKGYGTVVAKVIILPTPFKEAIKEHVLNGEVSSVRVDLYFSIKIGGEEVVIPVKDIETEVRTNILNSLNLN</sequence>
<dbReference type="AlphaFoldDB" id="A0A160VQK2"/>
<name>A0A160VQK2_9EURY</name>
<proteinExistence type="predicted"/>
<feature type="domain" description="Water stress and hypersensitive response" evidence="2">
    <location>
        <begin position="167"/>
        <end position="285"/>
    </location>
</feature>
<dbReference type="RefSeq" id="WP_068576168.1">
    <property type="nucleotide sequence ID" value="NZ_CP015193.1"/>
</dbReference>
<evidence type="ECO:0000313" key="4">
    <source>
        <dbReference type="EMBL" id="CUX77127.1"/>
    </source>
</evidence>
<dbReference type="OrthoDB" id="105458at2157"/>
<dbReference type="SMART" id="SM00769">
    <property type="entry name" value="WHy"/>
    <property type="match status" value="2"/>
</dbReference>
<dbReference type="Pfam" id="PF03168">
    <property type="entry name" value="LEA_2"/>
    <property type="match status" value="1"/>
</dbReference>
<dbReference type="InterPro" id="IPR013990">
    <property type="entry name" value="WHy-dom"/>
</dbReference>
<dbReference type="SUPFAM" id="SSF117070">
    <property type="entry name" value="LEA14-like"/>
    <property type="match status" value="2"/>
</dbReference>
<dbReference type="InterPro" id="IPR013783">
    <property type="entry name" value="Ig-like_fold"/>
</dbReference>
<evidence type="ECO:0000259" key="2">
    <source>
        <dbReference type="SMART" id="SM00769"/>
    </source>
</evidence>
<reference evidence="5" key="2">
    <citation type="submission" date="2016-01" db="EMBL/GenBank/DDBJ databases">
        <authorList>
            <person name="Vorgias C.E."/>
        </authorList>
    </citation>
    <scope>NUCLEOTIDE SEQUENCE [LARGE SCALE GENOMIC DNA]</scope>
</reference>
<protein>
    <recommendedName>
        <fullName evidence="2">Water stress and hypersensitive response domain-containing protein</fullName>
    </recommendedName>
</protein>
<evidence type="ECO:0000313" key="6">
    <source>
        <dbReference type="Proteomes" id="UP000250189"/>
    </source>
</evidence>
<accession>A0A160VQK2</accession>
<feature type="domain" description="Water stress and hypersensitive response" evidence="2">
    <location>
        <begin position="27"/>
        <end position="139"/>
    </location>
</feature>
<gene>
    <name evidence="3" type="ORF">A3L04_01745</name>
    <name evidence="4" type="ORF">CHITON_0348</name>
</gene>